<name>A0A2D1AE18_9CAUD</name>
<protein>
    <submittedName>
        <fullName evidence="1">Uncharacterized protein</fullName>
    </submittedName>
</protein>
<dbReference type="EMBL" id="MF668286">
    <property type="protein sequence ID" value="ASZ75054.1"/>
    <property type="molecule type" value="Genomic_DNA"/>
</dbReference>
<accession>A0A2D1AE18</accession>
<gene>
    <name evidence="1" type="ORF">SEA_TRINA_276</name>
</gene>
<dbReference type="Proteomes" id="UP000231419">
    <property type="component" value="Segment"/>
</dbReference>
<keyword evidence="2" id="KW-1185">Reference proteome</keyword>
<organism evidence="1 2">
    <name type="scientific">Rhodococcus phage Trina</name>
    <dbReference type="NCBI Taxonomy" id="2027905"/>
    <lineage>
        <taxon>Viruses</taxon>
        <taxon>Duplodnaviria</taxon>
        <taxon>Heunggongvirae</taxon>
        <taxon>Uroviricota</taxon>
        <taxon>Caudoviricetes</taxon>
        <taxon>Trinavirus</taxon>
        <taxon>Trinavirus trina</taxon>
    </lineage>
</organism>
<proteinExistence type="predicted"/>
<evidence type="ECO:0000313" key="2">
    <source>
        <dbReference type="Proteomes" id="UP000231419"/>
    </source>
</evidence>
<reference evidence="2" key="1">
    <citation type="submission" date="2017-08" db="EMBL/GenBank/DDBJ databases">
        <authorList>
            <person name="de Groot N.N."/>
        </authorList>
    </citation>
    <scope>NUCLEOTIDE SEQUENCE [LARGE SCALE GENOMIC DNA]</scope>
</reference>
<sequence>MSKYRAYHGRNRLDNVDYLSAEDAWKALHSWYDNKTEFIDEFEVSLREVDEIGEILFELETLKEPGMIYILEPSDFIGEDISRSAVSVRKVG</sequence>
<evidence type="ECO:0000313" key="1">
    <source>
        <dbReference type="EMBL" id="ASZ75054.1"/>
    </source>
</evidence>